<dbReference type="AlphaFoldDB" id="A0A5B7WQR3"/>
<organism evidence="3 4">
    <name type="scientific">Glutamicibacter creatinolyticus</name>
    <dbReference type="NCBI Taxonomy" id="162496"/>
    <lineage>
        <taxon>Bacteria</taxon>
        <taxon>Bacillati</taxon>
        <taxon>Actinomycetota</taxon>
        <taxon>Actinomycetes</taxon>
        <taxon>Micrococcales</taxon>
        <taxon>Micrococcaceae</taxon>
        <taxon>Glutamicibacter</taxon>
    </lineage>
</organism>
<feature type="transmembrane region" description="Helical" evidence="2">
    <location>
        <begin position="112"/>
        <end position="130"/>
    </location>
</feature>
<protein>
    <submittedName>
        <fullName evidence="3">Uncharacterized protein</fullName>
    </submittedName>
</protein>
<gene>
    <name evidence="3" type="ORF">GcLGCM259_0472</name>
</gene>
<name>A0A5B7WQR3_9MICC</name>
<reference evidence="3 4" key="1">
    <citation type="submission" date="2018-12" db="EMBL/GenBank/DDBJ databases">
        <title>Complete Genome Sequence of Glutamicibacter creatinolyticus strain LGCM259,isolated from an abscess of a 12-year-old mare in Italy.</title>
        <authorList>
            <person name="Santos R.G."/>
            <person name="Silva A.L."/>
            <person name="Seyffert N."/>
            <person name="Castro T.L.P."/>
            <person name="Attili A.R."/>
            <person name="Rifici C."/>
            <person name="Mazzullo G."/>
            <person name="Brenig B."/>
            <person name="Venanzi F."/>
            <person name="Azevedo V."/>
        </authorList>
    </citation>
    <scope>NUCLEOTIDE SEQUENCE [LARGE SCALE GENOMIC DNA]</scope>
    <source>
        <strain evidence="3 4">LGCM 259</strain>
    </source>
</reference>
<evidence type="ECO:0000313" key="3">
    <source>
        <dbReference type="EMBL" id="QCY46237.1"/>
    </source>
</evidence>
<keyword evidence="4" id="KW-1185">Reference proteome</keyword>
<accession>A0A5B7WQR3</accession>
<dbReference type="Proteomes" id="UP000307000">
    <property type="component" value="Chromosome"/>
</dbReference>
<evidence type="ECO:0000256" key="2">
    <source>
        <dbReference type="SAM" id="Phobius"/>
    </source>
</evidence>
<keyword evidence="2" id="KW-1133">Transmembrane helix</keyword>
<feature type="transmembrane region" description="Helical" evidence="2">
    <location>
        <begin position="169"/>
        <end position="196"/>
    </location>
</feature>
<feature type="region of interest" description="Disordered" evidence="1">
    <location>
        <begin position="1"/>
        <end position="30"/>
    </location>
</feature>
<evidence type="ECO:0000256" key="1">
    <source>
        <dbReference type="SAM" id="MobiDB-lite"/>
    </source>
</evidence>
<keyword evidence="2" id="KW-0812">Transmembrane</keyword>
<feature type="transmembrane region" description="Helical" evidence="2">
    <location>
        <begin position="40"/>
        <end position="60"/>
    </location>
</feature>
<feature type="compositionally biased region" description="Basic residues" evidence="1">
    <location>
        <begin position="1"/>
        <end position="10"/>
    </location>
</feature>
<feature type="transmembrane region" description="Helical" evidence="2">
    <location>
        <begin position="137"/>
        <end position="157"/>
    </location>
</feature>
<evidence type="ECO:0000313" key="4">
    <source>
        <dbReference type="Proteomes" id="UP000307000"/>
    </source>
</evidence>
<dbReference type="KEGG" id="gcr:GcLGCM259_0472"/>
<keyword evidence="2" id="KW-0472">Membrane</keyword>
<dbReference type="EMBL" id="CP034412">
    <property type="protein sequence ID" value="QCY46237.1"/>
    <property type="molecule type" value="Genomic_DNA"/>
</dbReference>
<dbReference type="RefSeq" id="WP_138925651.1">
    <property type="nucleotide sequence ID" value="NZ_CP034412.1"/>
</dbReference>
<sequence>MAKKVRKSKEYRKPSQFAQQPVAPMNPAAPRSEAKAQSNAMILISAGLVTSVLLFFYYHVWALGQLADLSGGQPMPDQYVFGFSEEQIQTLRSVMNEDAVAQLNYVHRSVGLFFPLLFGFFSLLTLGQWVRTRSRRWLAWAAPMLFVVVDLWSNQAIDALFVSDLDGAAVQLALVLTILRWALLIISALTIVVVGLRRFIRTFRQKYAEATQR</sequence>
<proteinExistence type="predicted"/>